<sequence length="191" mass="20488">MKTKPWLTVPVAVAFLIGCSSGSATAERSFGFPDSAGGLLTRQAQTERFGREDDTVEQRELTVAQLSAAYDGAVAASQAYADDSLRVLVTAYAVNASSPKLWSPQANEKIAERLRLAAPPERVERSGDAECVVESRSFVPDSTGPTRPDERVLRCQGVRDGVTVLIPEIAPSVDADTALRVVADSLDHFRP</sequence>
<dbReference type="OrthoDB" id="9942503at2"/>
<name>A0A239HDG5_9NOCA</name>
<keyword evidence="1" id="KW-0732">Signal</keyword>
<accession>A0A239HDG5</accession>
<organism evidence="2 3">
    <name type="scientific">Rhodococcoides kyotonense</name>
    <dbReference type="NCBI Taxonomy" id="398843"/>
    <lineage>
        <taxon>Bacteria</taxon>
        <taxon>Bacillati</taxon>
        <taxon>Actinomycetota</taxon>
        <taxon>Actinomycetes</taxon>
        <taxon>Mycobacteriales</taxon>
        <taxon>Nocardiaceae</taxon>
        <taxon>Rhodococcoides</taxon>
    </lineage>
</organism>
<proteinExistence type="predicted"/>
<dbReference type="PROSITE" id="PS51257">
    <property type="entry name" value="PROKAR_LIPOPROTEIN"/>
    <property type="match status" value="1"/>
</dbReference>
<dbReference type="AlphaFoldDB" id="A0A239HDG5"/>
<feature type="chain" id="PRO_5013054252" description="Lipoprotein" evidence="1">
    <location>
        <begin position="27"/>
        <end position="191"/>
    </location>
</feature>
<feature type="signal peptide" evidence="1">
    <location>
        <begin position="1"/>
        <end position="26"/>
    </location>
</feature>
<gene>
    <name evidence="2" type="ORF">SAMN05421642_105189</name>
</gene>
<dbReference type="RefSeq" id="WP_089246177.1">
    <property type="nucleotide sequence ID" value="NZ_FZOW01000005.1"/>
</dbReference>
<evidence type="ECO:0000313" key="3">
    <source>
        <dbReference type="Proteomes" id="UP000198327"/>
    </source>
</evidence>
<evidence type="ECO:0000313" key="2">
    <source>
        <dbReference type="EMBL" id="SNS78843.1"/>
    </source>
</evidence>
<reference evidence="3" key="1">
    <citation type="submission" date="2017-06" db="EMBL/GenBank/DDBJ databases">
        <authorList>
            <person name="Varghese N."/>
            <person name="Submissions S."/>
        </authorList>
    </citation>
    <scope>NUCLEOTIDE SEQUENCE [LARGE SCALE GENOMIC DNA]</scope>
    <source>
        <strain evidence="3">JCM 23211</strain>
    </source>
</reference>
<protein>
    <recommendedName>
        <fullName evidence="4">Lipoprotein</fullName>
    </recommendedName>
</protein>
<evidence type="ECO:0000256" key="1">
    <source>
        <dbReference type="SAM" id="SignalP"/>
    </source>
</evidence>
<keyword evidence="3" id="KW-1185">Reference proteome</keyword>
<evidence type="ECO:0008006" key="4">
    <source>
        <dbReference type="Google" id="ProtNLM"/>
    </source>
</evidence>
<dbReference type="Proteomes" id="UP000198327">
    <property type="component" value="Unassembled WGS sequence"/>
</dbReference>
<dbReference type="EMBL" id="FZOW01000005">
    <property type="protein sequence ID" value="SNS78843.1"/>
    <property type="molecule type" value="Genomic_DNA"/>
</dbReference>